<sequence length="138" mass="15008">MVIEFCSSFDTITVSLSVWTTSSVFGFLPRGLRLLALRIISPTILGELISFTSTCSLNATFRRLTAFDSSGLFSSTMTAGASMGLQYFGFGDGPASKTSERLSILLRHERLGRFLRSVGAAEIIPVGPLWDADEEFVL</sequence>
<dbReference type="EnsemblMetazoa" id="ADIR014920-RA">
    <property type="protein sequence ID" value="ADIR014920-PA"/>
    <property type="gene ID" value="ADIR014920"/>
</dbReference>
<reference evidence="1" key="2">
    <citation type="submission" date="2020-05" db="UniProtKB">
        <authorList>
            <consortium name="EnsemblMetazoa"/>
        </authorList>
    </citation>
    <scope>IDENTIFICATION</scope>
    <source>
        <strain evidence="1">WRAIR2</strain>
    </source>
</reference>
<dbReference type="VEuPathDB" id="VectorBase:ADIR014920"/>
<name>A0A182NYM6_9DIPT</name>
<evidence type="ECO:0000313" key="2">
    <source>
        <dbReference type="Proteomes" id="UP000075884"/>
    </source>
</evidence>
<organism evidence="1 2">
    <name type="scientific">Anopheles dirus</name>
    <dbReference type="NCBI Taxonomy" id="7168"/>
    <lineage>
        <taxon>Eukaryota</taxon>
        <taxon>Metazoa</taxon>
        <taxon>Ecdysozoa</taxon>
        <taxon>Arthropoda</taxon>
        <taxon>Hexapoda</taxon>
        <taxon>Insecta</taxon>
        <taxon>Pterygota</taxon>
        <taxon>Neoptera</taxon>
        <taxon>Endopterygota</taxon>
        <taxon>Diptera</taxon>
        <taxon>Nematocera</taxon>
        <taxon>Culicoidea</taxon>
        <taxon>Culicidae</taxon>
        <taxon>Anophelinae</taxon>
        <taxon>Anopheles</taxon>
    </lineage>
</organism>
<accession>A0A182NYM6</accession>
<dbReference type="AlphaFoldDB" id="A0A182NYM6"/>
<protein>
    <submittedName>
        <fullName evidence="1">Uncharacterized protein</fullName>
    </submittedName>
</protein>
<reference evidence="2" key="1">
    <citation type="submission" date="2013-03" db="EMBL/GenBank/DDBJ databases">
        <title>The Genome Sequence of Anopheles dirus WRAIR2.</title>
        <authorList>
            <consortium name="The Broad Institute Genomics Platform"/>
            <person name="Neafsey D.E."/>
            <person name="Walton C."/>
            <person name="Walker B."/>
            <person name="Young S.K."/>
            <person name="Zeng Q."/>
            <person name="Gargeya S."/>
            <person name="Fitzgerald M."/>
            <person name="Haas B."/>
            <person name="Abouelleil A."/>
            <person name="Allen A.W."/>
            <person name="Alvarado L."/>
            <person name="Arachchi H.M."/>
            <person name="Berlin A.M."/>
            <person name="Chapman S.B."/>
            <person name="Gainer-Dewar J."/>
            <person name="Goldberg J."/>
            <person name="Griggs A."/>
            <person name="Gujja S."/>
            <person name="Hansen M."/>
            <person name="Howarth C."/>
            <person name="Imamovic A."/>
            <person name="Ireland A."/>
            <person name="Larimer J."/>
            <person name="McCowan C."/>
            <person name="Murphy C."/>
            <person name="Pearson M."/>
            <person name="Poon T.W."/>
            <person name="Priest M."/>
            <person name="Roberts A."/>
            <person name="Saif S."/>
            <person name="Shea T."/>
            <person name="Sisk P."/>
            <person name="Sykes S."/>
            <person name="Wortman J."/>
            <person name="Nusbaum C."/>
            <person name="Birren B."/>
        </authorList>
    </citation>
    <scope>NUCLEOTIDE SEQUENCE [LARGE SCALE GENOMIC DNA]</scope>
    <source>
        <strain evidence="2">WRAIR2</strain>
    </source>
</reference>
<evidence type="ECO:0000313" key="1">
    <source>
        <dbReference type="EnsemblMetazoa" id="ADIR014920-PA"/>
    </source>
</evidence>
<proteinExistence type="predicted"/>
<keyword evidence="2" id="KW-1185">Reference proteome</keyword>
<dbReference type="Proteomes" id="UP000075884">
    <property type="component" value="Unassembled WGS sequence"/>
</dbReference>